<name>A0ABD3TBK0_9LAMI</name>
<comment type="caution">
    <text evidence="4">The sequence shown here is derived from an EMBL/GenBank/DDBJ whole genome shotgun (WGS) entry which is preliminary data.</text>
</comment>
<dbReference type="Proteomes" id="UP001634393">
    <property type="component" value="Unassembled WGS sequence"/>
</dbReference>
<keyword evidence="6" id="KW-1185">Reference proteome</keyword>
<protein>
    <submittedName>
        <fullName evidence="4">Uncharacterized protein</fullName>
    </submittedName>
</protein>
<evidence type="ECO:0000313" key="5">
    <source>
        <dbReference type="EMBL" id="KAL3834376.1"/>
    </source>
</evidence>
<comment type="similarity">
    <text evidence="1">Belongs to the plant acyltransferase family.</text>
</comment>
<proteinExistence type="inferred from homology"/>
<keyword evidence="2" id="KW-0808">Transferase</keyword>
<dbReference type="PANTHER" id="PTHR31623:SF70">
    <property type="entry name" value="TRANSFERASE, CHLORAMPHENICOL ACETYLTRANSFERASE-LIKE DOMAIN PROTEIN"/>
    <property type="match status" value="1"/>
</dbReference>
<keyword evidence="3" id="KW-0012">Acyltransferase</keyword>
<organism evidence="4 6">
    <name type="scientific">Penstemon smallii</name>
    <dbReference type="NCBI Taxonomy" id="265156"/>
    <lineage>
        <taxon>Eukaryota</taxon>
        <taxon>Viridiplantae</taxon>
        <taxon>Streptophyta</taxon>
        <taxon>Embryophyta</taxon>
        <taxon>Tracheophyta</taxon>
        <taxon>Spermatophyta</taxon>
        <taxon>Magnoliopsida</taxon>
        <taxon>eudicotyledons</taxon>
        <taxon>Gunneridae</taxon>
        <taxon>Pentapetalae</taxon>
        <taxon>asterids</taxon>
        <taxon>lamiids</taxon>
        <taxon>Lamiales</taxon>
        <taxon>Plantaginaceae</taxon>
        <taxon>Cheloneae</taxon>
        <taxon>Penstemon</taxon>
    </lineage>
</organism>
<evidence type="ECO:0000313" key="6">
    <source>
        <dbReference type="Proteomes" id="UP001634393"/>
    </source>
</evidence>
<gene>
    <name evidence="4" type="ORF">ACJIZ3_009105</name>
    <name evidence="5" type="ORF">ACJIZ3_009112</name>
</gene>
<evidence type="ECO:0000256" key="2">
    <source>
        <dbReference type="ARBA" id="ARBA00022679"/>
    </source>
</evidence>
<evidence type="ECO:0000256" key="1">
    <source>
        <dbReference type="ARBA" id="ARBA00009861"/>
    </source>
</evidence>
<dbReference type="GO" id="GO:0016746">
    <property type="term" value="F:acyltransferase activity"/>
    <property type="evidence" value="ECO:0007669"/>
    <property type="project" value="UniProtKB-KW"/>
</dbReference>
<dbReference type="Gene3D" id="3.30.559.10">
    <property type="entry name" value="Chloramphenicol acetyltransferase-like domain"/>
    <property type="match status" value="1"/>
</dbReference>
<accession>A0ABD3TBK0</accession>
<sequence>MRGRTIPPLPNNLCGNLGLQAVQSIDANKTKDIGFDDLVCLVGEPIDKTIQDCSEVFSREDGGESIIIDPALRTNEIIISGDTNVLWFSDWSKFGFYDADFGWGNPIWASAGSMFADNIVVLMGNKEGDGIEAMVHLEQNYMPYFEQDEEIKSFCS</sequence>
<dbReference type="EMBL" id="JBJXBP010000004">
    <property type="protein sequence ID" value="KAL3834376.1"/>
    <property type="molecule type" value="Genomic_DNA"/>
</dbReference>
<dbReference type="EMBL" id="JBJXBP010000004">
    <property type="protein sequence ID" value="KAL3834369.1"/>
    <property type="molecule type" value="Genomic_DNA"/>
</dbReference>
<evidence type="ECO:0000313" key="4">
    <source>
        <dbReference type="EMBL" id="KAL3834369.1"/>
    </source>
</evidence>
<dbReference type="InterPro" id="IPR023213">
    <property type="entry name" value="CAT-like_dom_sf"/>
</dbReference>
<dbReference type="AlphaFoldDB" id="A0ABD3TBK0"/>
<dbReference type="Pfam" id="PF02458">
    <property type="entry name" value="Transferase"/>
    <property type="match status" value="1"/>
</dbReference>
<reference evidence="4 6" key="1">
    <citation type="submission" date="2024-12" db="EMBL/GenBank/DDBJ databases">
        <title>The unique morphological basis and parallel evolutionary history of personate flowers in Penstemon.</title>
        <authorList>
            <person name="Depatie T.H."/>
            <person name="Wessinger C.A."/>
        </authorList>
    </citation>
    <scope>NUCLEOTIDE SEQUENCE [LARGE SCALE GENOMIC DNA]</scope>
    <source>
        <strain evidence="4">WTNN_2</strain>
        <tissue evidence="4">Leaf</tissue>
    </source>
</reference>
<evidence type="ECO:0000256" key="3">
    <source>
        <dbReference type="ARBA" id="ARBA00023315"/>
    </source>
</evidence>
<dbReference type="PANTHER" id="PTHR31623">
    <property type="entry name" value="F21J9.9"/>
    <property type="match status" value="1"/>
</dbReference>